<dbReference type="PIRSF" id="PIRSF037087">
    <property type="entry name" value="UCP037087"/>
    <property type="match status" value="1"/>
</dbReference>
<accession>A0A0F9BC60</accession>
<evidence type="ECO:0000313" key="2">
    <source>
        <dbReference type="EMBL" id="KKK88234.1"/>
    </source>
</evidence>
<dbReference type="Gene3D" id="2.60.120.10">
    <property type="entry name" value="Jelly Rolls"/>
    <property type="match status" value="1"/>
</dbReference>
<sequence>MASCQKFTPTTTYHGKQGFDYLEGVSRESSGAQAICMHLLTIPPGGRATAHKHATHETAVYLISGRTVMYWGDRLEHRLDARAGDLVYIPADTPHLPLNPGPEPAVAVISRTDPHEQESVELLPNLDPLVP</sequence>
<dbReference type="CDD" id="cd02210">
    <property type="entry name" value="cupin_BLR2406-like"/>
    <property type="match status" value="1"/>
</dbReference>
<evidence type="ECO:0000259" key="1">
    <source>
        <dbReference type="Pfam" id="PF07883"/>
    </source>
</evidence>
<proteinExistence type="predicted"/>
<reference evidence="2" key="1">
    <citation type="journal article" date="2015" name="Nature">
        <title>Complex archaea that bridge the gap between prokaryotes and eukaryotes.</title>
        <authorList>
            <person name="Spang A."/>
            <person name="Saw J.H."/>
            <person name="Jorgensen S.L."/>
            <person name="Zaremba-Niedzwiedzka K."/>
            <person name="Martijn J."/>
            <person name="Lind A.E."/>
            <person name="van Eijk R."/>
            <person name="Schleper C."/>
            <person name="Guy L."/>
            <person name="Ettema T.J."/>
        </authorList>
    </citation>
    <scope>NUCLEOTIDE SEQUENCE</scope>
</reference>
<dbReference type="Pfam" id="PF07883">
    <property type="entry name" value="Cupin_2"/>
    <property type="match status" value="1"/>
</dbReference>
<dbReference type="InterPro" id="IPR013096">
    <property type="entry name" value="Cupin_2"/>
</dbReference>
<comment type="caution">
    <text evidence="2">The sequence shown here is derived from an EMBL/GenBank/DDBJ whole genome shotgun (WGS) entry which is preliminary data.</text>
</comment>
<dbReference type="InterPro" id="IPR014710">
    <property type="entry name" value="RmlC-like_jellyroll"/>
</dbReference>
<name>A0A0F9BC60_9ZZZZ</name>
<dbReference type="SUPFAM" id="SSF51182">
    <property type="entry name" value="RmlC-like cupins"/>
    <property type="match status" value="1"/>
</dbReference>
<gene>
    <name evidence="2" type="ORF">LCGC14_2745220</name>
</gene>
<dbReference type="PANTHER" id="PTHR40112">
    <property type="entry name" value="H2HPP ISOMERASE"/>
    <property type="match status" value="1"/>
</dbReference>
<dbReference type="InterPro" id="IPR011051">
    <property type="entry name" value="RmlC_Cupin_sf"/>
</dbReference>
<dbReference type="PANTHER" id="PTHR40112:SF1">
    <property type="entry name" value="H2HPP ISOMERASE"/>
    <property type="match status" value="1"/>
</dbReference>
<dbReference type="InterPro" id="IPR017102">
    <property type="entry name" value="UCP037087"/>
</dbReference>
<protein>
    <recommendedName>
        <fullName evidence="1">Cupin type-2 domain-containing protein</fullName>
    </recommendedName>
</protein>
<feature type="domain" description="Cupin type-2" evidence="1">
    <location>
        <begin position="39"/>
        <end position="108"/>
    </location>
</feature>
<dbReference type="EMBL" id="LAZR01050047">
    <property type="protein sequence ID" value="KKK88234.1"/>
    <property type="molecule type" value="Genomic_DNA"/>
</dbReference>
<dbReference type="InterPro" id="IPR052535">
    <property type="entry name" value="Bacilysin_H2HPP_isomerase"/>
</dbReference>
<dbReference type="AlphaFoldDB" id="A0A0F9BC60"/>
<organism evidence="2">
    <name type="scientific">marine sediment metagenome</name>
    <dbReference type="NCBI Taxonomy" id="412755"/>
    <lineage>
        <taxon>unclassified sequences</taxon>
        <taxon>metagenomes</taxon>
        <taxon>ecological metagenomes</taxon>
    </lineage>
</organism>